<dbReference type="AlphaFoldDB" id="A0A3A8Q8A0"/>
<dbReference type="RefSeq" id="WP_120642707.1">
    <property type="nucleotide sequence ID" value="NZ_RAWB01000051.1"/>
</dbReference>
<dbReference type="Gene3D" id="1.10.620.20">
    <property type="entry name" value="Ribonucleotide Reductase, subunit A"/>
    <property type="match status" value="1"/>
</dbReference>
<protein>
    <submittedName>
        <fullName evidence="1">Ferritin-like domain-containing protein</fullName>
    </submittedName>
</protein>
<keyword evidence="2" id="KW-1185">Reference proteome</keyword>
<reference evidence="2" key="1">
    <citation type="submission" date="2018-09" db="EMBL/GenBank/DDBJ databases">
        <authorList>
            <person name="Livingstone P.G."/>
            <person name="Whitworth D.E."/>
        </authorList>
    </citation>
    <scope>NUCLEOTIDE SEQUENCE [LARGE SCALE GENOMIC DNA]</scope>
    <source>
        <strain evidence="2">CA051B</strain>
    </source>
</reference>
<evidence type="ECO:0000313" key="1">
    <source>
        <dbReference type="EMBL" id="RKH64408.1"/>
    </source>
</evidence>
<dbReference type="InterPro" id="IPR012348">
    <property type="entry name" value="RNR-like"/>
</dbReference>
<organism evidence="1 2">
    <name type="scientific">Corallococcus llansteffanensis</name>
    <dbReference type="NCBI Taxonomy" id="2316731"/>
    <lineage>
        <taxon>Bacteria</taxon>
        <taxon>Pseudomonadati</taxon>
        <taxon>Myxococcota</taxon>
        <taxon>Myxococcia</taxon>
        <taxon>Myxococcales</taxon>
        <taxon>Cystobacterineae</taxon>
        <taxon>Myxococcaceae</taxon>
        <taxon>Corallococcus</taxon>
    </lineage>
</organism>
<name>A0A3A8Q8A0_9BACT</name>
<evidence type="ECO:0000313" key="2">
    <source>
        <dbReference type="Proteomes" id="UP000272888"/>
    </source>
</evidence>
<sequence length="320" mass="36195">MSIQTPKAQSVEVPLPPPNAVAVAEGRPAIMAELHDAITRQGLSLVDLTWEQQRLHESRRWSVVEMLGAVDFTRLSDSDRHLVWNAGRAELTTKPGADRLERLADVECRRWLEKDPTVAAIMQACGTWSRYWNEEEAHHETAFNRLSTVMRLEPVSNATFIEFRKVFPDDDMLRTLTLLAISEVVAAVNYGQCAAIIQDPGLRALFKQVAADEIQHMTYFISFAKALVDSGAYKAKEAFAVAHLFLRDGGEVHGSKRERVEARGTHVNWWDHLEHREGMYTPDALHKKEQLIFHALKRITGITVDSREGVEDTWMDLVGC</sequence>
<proteinExistence type="predicted"/>
<dbReference type="EMBL" id="RAWB01000051">
    <property type="protein sequence ID" value="RKH64408.1"/>
    <property type="molecule type" value="Genomic_DNA"/>
</dbReference>
<comment type="caution">
    <text evidence="1">The sequence shown here is derived from an EMBL/GenBank/DDBJ whole genome shotgun (WGS) entry which is preliminary data.</text>
</comment>
<dbReference type="SUPFAM" id="SSF47240">
    <property type="entry name" value="Ferritin-like"/>
    <property type="match status" value="1"/>
</dbReference>
<dbReference type="GO" id="GO:0016491">
    <property type="term" value="F:oxidoreductase activity"/>
    <property type="evidence" value="ECO:0007669"/>
    <property type="project" value="InterPro"/>
</dbReference>
<dbReference type="InterPro" id="IPR009078">
    <property type="entry name" value="Ferritin-like_SF"/>
</dbReference>
<accession>A0A3A8Q8A0</accession>
<dbReference type="Proteomes" id="UP000272888">
    <property type="component" value="Unassembled WGS sequence"/>
</dbReference>
<gene>
    <name evidence="1" type="ORF">D7V93_07425</name>
</gene>